<reference evidence="3" key="2">
    <citation type="submission" date="2022-06" db="UniProtKB">
        <authorList>
            <consortium name="EnsemblMetazoa"/>
        </authorList>
    </citation>
    <scope>IDENTIFICATION</scope>
    <source>
        <strain evidence="3">PS312</strain>
    </source>
</reference>
<evidence type="ECO:0000313" key="4">
    <source>
        <dbReference type="Proteomes" id="UP000005239"/>
    </source>
</evidence>
<evidence type="ECO:0000256" key="1">
    <source>
        <dbReference type="SAM" id="Coils"/>
    </source>
</evidence>
<dbReference type="InterPro" id="IPR013083">
    <property type="entry name" value="Znf_RING/FYVE/PHD"/>
</dbReference>
<protein>
    <submittedName>
        <fullName evidence="3">Zinc finger protein</fullName>
    </submittedName>
</protein>
<dbReference type="Proteomes" id="UP000005239">
    <property type="component" value="Unassembled WGS sequence"/>
</dbReference>
<feature type="compositionally biased region" description="Acidic residues" evidence="2">
    <location>
        <begin position="221"/>
        <end position="243"/>
    </location>
</feature>
<name>A0A2A6BBE3_PRIPA</name>
<dbReference type="PANTHER" id="PTHR16450">
    <property type="entry name" value="RING FINGER PROTEIN 186"/>
    <property type="match status" value="1"/>
</dbReference>
<feature type="region of interest" description="Disordered" evidence="2">
    <location>
        <begin position="215"/>
        <end position="243"/>
    </location>
</feature>
<dbReference type="CDD" id="cd16449">
    <property type="entry name" value="RING-HC"/>
    <property type="match status" value="3"/>
</dbReference>
<feature type="coiled-coil region" evidence="1">
    <location>
        <begin position="572"/>
        <end position="606"/>
    </location>
</feature>
<keyword evidence="4" id="KW-1185">Reference proteome</keyword>
<dbReference type="PANTHER" id="PTHR16450:SF1">
    <property type="entry name" value="PROTEIN CBG12045"/>
    <property type="match status" value="1"/>
</dbReference>
<dbReference type="Gene3D" id="3.30.40.10">
    <property type="entry name" value="Zinc/RING finger domain, C3HC4 (zinc finger)"/>
    <property type="match status" value="3"/>
</dbReference>
<organism evidence="3 4">
    <name type="scientific">Pristionchus pacificus</name>
    <name type="common">Parasitic nematode worm</name>
    <dbReference type="NCBI Taxonomy" id="54126"/>
    <lineage>
        <taxon>Eukaryota</taxon>
        <taxon>Metazoa</taxon>
        <taxon>Ecdysozoa</taxon>
        <taxon>Nematoda</taxon>
        <taxon>Chromadorea</taxon>
        <taxon>Rhabditida</taxon>
        <taxon>Rhabditina</taxon>
        <taxon>Diplogasteromorpha</taxon>
        <taxon>Diplogasteroidea</taxon>
        <taxon>Neodiplogasteridae</taxon>
        <taxon>Pristionchus</taxon>
    </lineage>
</organism>
<dbReference type="InterPro" id="IPR001841">
    <property type="entry name" value="Znf_RING"/>
</dbReference>
<keyword evidence="1" id="KW-0175">Coiled coil</keyword>
<accession>A0A2A6BBE3</accession>
<dbReference type="EnsemblMetazoa" id="PPA44587.1">
    <property type="protein sequence ID" value="PPA44587.1"/>
    <property type="gene ID" value="WBGene00282956"/>
</dbReference>
<dbReference type="SMART" id="SM00184">
    <property type="entry name" value="RING"/>
    <property type="match status" value="3"/>
</dbReference>
<dbReference type="PROSITE" id="PS00518">
    <property type="entry name" value="ZF_RING_1"/>
    <property type="match status" value="3"/>
</dbReference>
<sequence length="1002" mass="114666">MVDPMEVARRSLVTALNNEVAVRAGERPAAGGAQIGGEPERQREGAQQGAANGPGLFGRLRQMMMEGLGGGGGAVNEEMVRESNNLRTKDNINPSSARYSRYCPVCCHPNPRQRAVFSACGHIICYPCAVDNLKHGKAGRKCVYCRQTSGFVKLFETKEQEMDMTDDRSGVDPLVQQVKNYVPQPISAPVSEPSSLTFKNLMLFLFGLMDEVAEDRLSSSDDSEDEEVDVEPEGQPIEDDDELDDHEDEFARDMDVVDGIRDGPPVDGPPFFAQRARDRFARLEQINRRADLQRMHRVWELEDEELRRHEERVDRSDGRDGEGGEEEPMEEGPRDEEAREGEEAAEELFAIANGDPIRIRFPWRRFDRWEDEFESDSDGEVTDQMVDEAKTLREKEDSAPFSARFSRACLICVTENPRQRAVFTQCGHIICFSCAVDNAKSNATNGKCVFCQKKSAFVKLFEDLDSSEKNMDLVTIEKSETKKDMADERDDQVARDIPNALEDREEREYQLRGGRERSPLLLAPIRYDDIRIIADFEARMDGHVVDQRGDQLERQAAARNAIVREQMARADDEDFARRVRRAQEERDRQQREDDVARRRMRQIEEEEIMNGLERAAEMDRQRRRWDRQDRHARLRAILREGDGRGGGGAERDERQPQGQPNEGNDLIQMEAVGGGADGAGGGAPIALPDGAQRARDRWARIEQRLADRNGGGNLDRMHRLMEMAEEQDMRRLREVERREALRDWRRRRRDDEGREGGEARDEEGELFDVADGDPIRMRWPWMRNLRWEDEEESDSDGDVTEQMIDEAKNLREKEDSAPFSARFSRACLICVTENPRQRAVFIQCGHIVCFSCAVDNARSHATKGKCVFCQKKSAFVKLFEDLDSIEKNKDLVTIEKKEMKTEQTGYSEELVFNNELDQAANCDAIEREQVERPEGRFARMRRHAAALLDQLRERQLQEIDYGVENGPIDACPHGRLVDVTEEMIEEAKNLRVKDERSNPHSF</sequence>
<accession>A0A8R1Z3E3</accession>
<feature type="region of interest" description="Disordered" evidence="2">
    <location>
        <begin position="635"/>
        <end position="665"/>
    </location>
</feature>
<gene>
    <name evidence="3" type="primary">WBGene00282956</name>
</gene>
<feature type="region of interest" description="Disordered" evidence="2">
    <location>
        <begin position="307"/>
        <end position="343"/>
    </location>
</feature>
<feature type="compositionally biased region" description="Basic and acidic residues" evidence="2">
    <location>
        <begin position="307"/>
        <end position="322"/>
    </location>
</feature>
<evidence type="ECO:0000256" key="2">
    <source>
        <dbReference type="SAM" id="MobiDB-lite"/>
    </source>
</evidence>
<dbReference type="SUPFAM" id="SSF57850">
    <property type="entry name" value="RING/U-box"/>
    <property type="match status" value="3"/>
</dbReference>
<feature type="region of interest" description="Disordered" evidence="2">
    <location>
        <begin position="27"/>
        <end position="53"/>
    </location>
</feature>
<evidence type="ECO:0000313" key="3">
    <source>
        <dbReference type="EnsemblMetazoa" id="PPA44587.1"/>
    </source>
</evidence>
<proteinExistence type="predicted"/>
<dbReference type="AlphaFoldDB" id="A0A2A6BBE3"/>
<feature type="compositionally biased region" description="Basic and acidic residues" evidence="2">
    <location>
        <begin position="635"/>
        <end position="655"/>
    </location>
</feature>
<dbReference type="PROSITE" id="PS50089">
    <property type="entry name" value="ZF_RING_2"/>
    <property type="match status" value="3"/>
</dbReference>
<dbReference type="InterPro" id="IPR017907">
    <property type="entry name" value="Znf_RING_CS"/>
</dbReference>
<reference evidence="4" key="1">
    <citation type="journal article" date="2008" name="Nat. Genet.">
        <title>The Pristionchus pacificus genome provides a unique perspective on nematode lifestyle and parasitism.</title>
        <authorList>
            <person name="Dieterich C."/>
            <person name="Clifton S.W."/>
            <person name="Schuster L.N."/>
            <person name="Chinwalla A."/>
            <person name="Delehaunty K."/>
            <person name="Dinkelacker I."/>
            <person name="Fulton L."/>
            <person name="Fulton R."/>
            <person name="Godfrey J."/>
            <person name="Minx P."/>
            <person name="Mitreva M."/>
            <person name="Roeseler W."/>
            <person name="Tian H."/>
            <person name="Witte H."/>
            <person name="Yang S.P."/>
            <person name="Wilson R.K."/>
            <person name="Sommer R.J."/>
        </authorList>
    </citation>
    <scope>NUCLEOTIDE SEQUENCE [LARGE SCALE GENOMIC DNA]</scope>
    <source>
        <strain evidence="4">PS312</strain>
    </source>
</reference>